<reference evidence="1" key="4">
    <citation type="submission" date="2019-03" db="UniProtKB">
        <authorList>
            <consortium name="EnsemblPlants"/>
        </authorList>
    </citation>
    <scope>IDENTIFICATION</scope>
</reference>
<accession>A0A453BI41</accession>
<reference evidence="2" key="2">
    <citation type="journal article" date="2017" name="Nat. Plants">
        <title>The Aegilops tauschii genome reveals multiple impacts of transposons.</title>
        <authorList>
            <person name="Zhao G."/>
            <person name="Zou C."/>
            <person name="Li K."/>
            <person name="Wang K."/>
            <person name="Li T."/>
            <person name="Gao L."/>
            <person name="Zhang X."/>
            <person name="Wang H."/>
            <person name="Yang Z."/>
            <person name="Liu X."/>
            <person name="Jiang W."/>
            <person name="Mao L."/>
            <person name="Kong X."/>
            <person name="Jiao Y."/>
            <person name="Jia J."/>
        </authorList>
    </citation>
    <scope>NUCLEOTIDE SEQUENCE [LARGE SCALE GENOMIC DNA]</scope>
    <source>
        <strain evidence="2">cv. AL8/78</strain>
    </source>
</reference>
<sequence>MQLPRASSRCSLRALPFFPRDLKIPSFHLDLEGMGTRVATSAPVAAVSSVLFDRSLPQTPLPMIAHYRGSPPWTRRRTTSAARWSSSGCFLERSRAMGSSPTAGAAVLPDGLLPAVLGCVSWWWQGFIERSCKYREQVYLYKYLSVNCVLNSVSVIRHLQCVLMLDYAVGVQVQIVVKEFAMRVCNSKSPFCKHR</sequence>
<proteinExistence type="predicted"/>
<name>A0A453BI41_AEGTS</name>
<organism evidence="1 2">
    <name type="scientific">Aegilops tauschii subsp. strangulata</name>
    <name type="common">Goatgrass</name>
    <dbReference type="NCBI Taxonomy" id="200361"/>
    <lineage>
        <taxon>Eukaryota</taxon>
        <taxon>Viridiplantae</taxon>
        <taxon>Streptophyta</taxon>
        <taxon>Embryophyta</taxon>
        <taxon>Tracheophyta</taxon>
        <taxon>Spermatophyta</taxon>
        <taxon>Magnoliopsida</taxon>
        <taxon>Liliopsida</taxon>
        <taxon>Poales</taxon>
        <taxon>Poaceae</taxon>
        <taxon>BOP clade</taxon>
        <taxon>Pooideae</taxon>
        <taxon>Triticodae</taxon>
        <taxon>Triticeae</taxon>
        <taxon>Triticinae</taxon>
        <taxon>Aegilops</taxon>
    </lineage>
</organism>
<evidence type="ECO:0000313" key="1">
    <source>
        <dbReference type="EnsemblPlants" id="AET2Gv20515600.2"/>
    </source>
</evidence>
<keyword evidence="2" id="KW-1185">Reference proteome</keyword>
<dbReference type="Gramene" id="AET2Gv20515600.2">
    <property type="protein sequence ID" value="AET2Gv20515600.2"/>
    <property type="gene ID" value="AET2Gv20515600"/>
</dbReference>
<reference evidence="1" key="3">
    <citation type="journal article" date="2017" name="Nature">
        <title>Genome sequence of the progenitor of the wheat D genome Aegilops tauschii.</title>
        <authorList>
            <person name="Luo M.C."/>
            <person name="Gu Y.Q."/>
            <person name="Puiu D."/>
            <person name="Wang H."/>
            <person name="Twardziok S.O."/>
            <person name="Deal K.R."/>
            <person name="Huo N."/>
            <person name="Zhu T."/>
            <person name="Wang L."/>
            <person name="Wang Y."/>
            <person name="McGuire P.E."/>
            <person name="Liu S."/>
            <person name="Long H."/>
            <person name="Ramasamy R.K."/>
            <person name="Rodriguez J.C."/>
            <person name="Van S.L."/>
            <person name="Yuan L."/>
            <person name="Wang Z."/>
            <person name="Xia Z."/>
            <person name="Xiao L."/>
            <person name="Anderson O.D."/>
            <person name="Ouyang S."/>
            <person name="Liang Y."/>
            <person name="Zimin A.V."/>
            <person name="Pertea G."/>
            <person name="Qi P."/>
            <person name="Bennetzen J.L."/>
            <person name="Dai X."/>
            <person name="Dawson M.W."/>
            <person name="Muller H.G."/>
            <person name="Kugler K."/>
            <person name="Rivarola-Duarte L."/>
            <person name="Spannagl M."/>
            <person name="Mayer K.F.X."/>
            <person name="Lu F.H."/>
            <person name="Bevan M.W."/>
            <person name="Leroy P."/>
            <person name="Li P."/>
            <person name="You F.M."/>
            <person name="Sun Q."/>
            <person name="Liu Z."/>
            <person name="Lyons E."/>
            <person name="Wicker T."/>
            <person name="Salzberg S.L."/>
            <person name="Devos K.M."/>
            <person name="Dvorak J."/>
        </authorList>
    </citation>
    <scope>NUCLEOTIDE SEQUENCE [LARGE SCALE GENOMIC DNA]</scope>
    <source>
        <strain evidence="1">cv. AL8/78</strain>
    </source>
</reference>
<reference evidence="1" key="5">
    <citation type="journal article" date="2021" name="G3 (Bethesda)">
        <title>Aegilops tauschii genome assembly Aet v5.0 features greater sequence contiguity and improved annotation.</title>
        <authorList>
            <person name="Wang L."/>
            <person name="Zhu T."/>
            <person name="Rodriguez J.C."/>
            <person name="Deal K.R."/>
            <person name="Dubcovsky J."/>
            <person name="McGuire P.E."/>
            <person name="Lux T."/>
            <person name="Spannagl M."/>
            <person name="Mayer K.F.X."/>
            <person name="Baldrich P."/>
            <person name="Meyers B.C."/>
            <person name="Huo N."/>
            <person name="Gu Y.Q."/>
            <person name="Zhou H."/>
            <person name="Devos K.M."/>
            <person name="Bennetzen J.L."/>
            <person name="Unver T."/>
            <person name="Budak H."/>
            <person name="Gulick P.J."/>
            <person name="Galiba G."/>
            <person name="Kalapos B."/>
            <person name="Nelson D.R."/>
            <person name="Li P."/>
            <person name="You F.M."/>
            <person name="Luo M.C."/>
            <person name="Dvorak J."/>
        </authorList>
    </citation>
    <scope>NUCLEOTIDE SEQUENCE [LARGE SCALE GENOMIC DNA]</scope>
    <source>
        <strain evidence="1">cv. AL8/78</strain>
    </source>
</reference>
<dbReference type="AlphaFoldDB" id="A0A453BI41"/>
<evidence type="ECO:0000313" key="2">
    <source>
        <dbReference type="Proteomes" id="UP000015105"/>
    </source>
</evidence>
<dbReference type="EnsemblPlants" id="AET2Gv20515600.2">
    <property type="protein sequence ID" value="AET2Gv20515600.2"/>
    <property type="gene ID" value="AET2Gv20515600"/>
</dbReference>
<protein>
    <submittedName>
        <fullName evidence="1">Uncharacterized protein</fullName>
    </submittedName>
</protein>
<reference evidence="2" key="1">
    <citation type="journal article" date="2014" name="Science">
        <title>Ancient hybridizations among the ancestral genomes of bread wheat.</title>
        <authorList>
            <consortium name="International Wheat Genome Sequencing Consortium,"/>
            <person name="Marcussen T."/>
            <person name="Sandve S.R."/>
            <person name="Heier L."/>
            <person name="Spannagl M."/>
            <person name="Pfeifer M."/>
            <person name="Jakobsen K.S."/>
            <person name="Wulff B.B."/>
            <person name="Steuernagel B."/>
            <person name="Mayer K.F."/>
            <person name="Olsen O.A."/>
        </authorList>
    </citation>
    <scope>NUCLEOTIDE SEQUENCE [LARGE SCALE GENOMIC DNA]</scope>
    <source>
        <strain evidence="2">cv. AL8/78</strain>
    </source>
</reference>
<dbReference type="Proteomes" id="UP000015105">
    <property type="component" value="Chromosome 2D"/>
</dbReference>